<protein>
    <submittedName>
        <fullName evidence="2">Uncharacterized protein</fullName>
    </submittedName>
</protein>
<name>A0A3T1DAH4_9BACL</name>
<evidence type="ECO:0000313" key="3">
    <source>
        <dbReference type="Proteomes" id="UP000289856"/>
    </source>
</evidence>
<dbReference type="Proteomes" id="UP000289856">
    <property type="component" value="Chromosome"/>
</dbReference>
<dbReference type="EMBL" id="AP019400">
    <property type="protein sequence ID" value="BBI34978.1"/>
    <property type="molecule type" value="Genomic_DNA"/>
</dbReference>
<keyword evidence="1" id="KW-1133">Transmembrane helix</keyword>
<dbReference type="KEGG" id="cohn:KCTCHS21_43770"/>
<keyword evidence="1" id="KW-0472">Membrane</keyword>
<dbReference type="SUPFAM" id="SSF50242">
    <property type="entry name" value="TIMP-like"/>
    <property type="match status" value="1"/>
</dbReference>
<gene>
    <name evidence="2" type="ORF">KCTCHS21_43770</name>
</gene>
<accession>A0A3T1DAH4</accession>
<reference evidence="2 3" key="1">
    <citation type="submission" date="2019-01" db="EMBL/GenBank/DDBJ databases">
        <title>Complete genome sequence of Cohnella hallensis HS21 isolated from Korean fir (Abies koreana) rhizospheric soil.</title>
        <authorList>
            <person name="Jiang L."/>
            <person name="Kang S.W."/>
            <person name="Kim S."/>
            <person name="Jung J."/>
            <person name="Kim C.Y."/>
            <person name="Kim D.H."/>
            <person name="Kim S.W."/>
            <person name="Lee J."/>
        </authorList>
    </citation>
    <scope>NUCLEOTIDE SEQUENCE [LARGE SCALE GENOMIC DNA]</scope>
    <source>
        <strain evidence="2 3">HS21</strain>
    </source>
</reference>
<dbReference type="AlphaFoldDB" id="A0A3T1DAH4"/>
<feature type="transmembrane region" description="Helical" evidence="1">
    <location>
        <begin position="143"/>
        <end position="164"/>
    </location>
</feature>
<keyword evidence="1" id="KW-0812">Transmembrane</keyword>
<dbReference type="InterPro" id="IPR008993">
    <property type="entry name" value="TIMP-like_OB-fold"/>
</dbReference>
<evidence type="ECO:0000313" key="2">
    <source>
        <dbReference type="EMBL" id="BBI34978.1"/>
    </source>
</evidence>
<organism evidence="2 3">
    <name type="scientific">Cohnella abietis</name>
    <dbReference type="NCBI Taxonomy" id="2507935"/>
    <lineage>
        <taxon>Bacteria</taxon>
        <taxon>Bacillati</taxon>
        <taxon>Bacillota</taxon>
        <taxon>Bacilli</taxon>
        <taxon>Bacillales</taxon>
        <taxon>Paenibacillaceae</taxon>
        <taxon>Cohnella</taxon>
    </lineage>
</organism>
<keyword evidence="3" id="KW-1185">Reference proteome</keyword>
<dbReference type="Gene3D" id="2.40.50.120">
    <property type="match status" value="1"/>
</dbReference>
<evidence type="ECO:0000256" key="1">
    <source>
        <dbReference type="SAM" id="Phobius"/>
    </source>
</evidence>
<sequence length="168" mass="17797">MENPEQKEIMSSADPVKVTFEVQTVWKGQIENKTVVNTAVSGASCGYTGFALGAEYVVYAYGNADKLETGMCERTKLLESADEDITELGTGYDPIKTTANIGIAESVETGKSAGIGNSGELAQASGVENESATQGTSEMPKGYYIVPIIGAVSLVGLVIMLLAFRRKR</sequence>
<proteinExistence type="predicted"/>